<organism evidence="3 4">
    <name type="scientific">Corynebacterium pilosum</name>
    <dbReference type="NCBI Taxonomy" id="35756"/>
    <lineage>
        <taxon>Bacteria</taxon>
        <taxon>Bacillati</taxon>
        <taxon>Actinomycetota</taxon>
        <taxon>Actinomycetes</taxon>
        <taxon>Mycobacteriales</taxon>
        <taxon>Corynebacteriaceae</taxon>
        <taxon>Corynebacterium</taxon>
    </lineage>
</organism>
<feature type="region of interest" description="Disordered" evidence="1">
    <location>
        <begin position="155"/>
        <end position="192"/>
    </location>
</feature>
<evidence type="ECO:0000313" key="3">
    <source>
        <dbReference type="EMBL" id="STC68970.1"/>
    </source>
</evidence>
<dbReference type="PROSITE" id="PS50994">
    <property type="entry name" value="INTEGRASE"/>
    <property type="match status" value="1"/>
</dbReference>
<evidence type="ECO:0000256" key="1">
    <source>
        <dbReference type="SAM" id="MobiDB-lite"/>
    </source>
</evidence>
<evidence type="ECO:0000259" key="2">
    <source>
        <dbReference type="PROSITE" id="PS50994"/>
    </source>
</evidence>
<sequence length="192" mass="21322">MCPTGPGLITFRLIADELADRGYRLSEWRVWRLCHTIGVASVISRRRTRTRRAGDPVHDDLLARHFHTDEINVAWVTDMTEHWTGEGKLYLCAIKDLCSRPIVGYATSARMKSSLAVAALEDAMRKRGEPKGVIVHSGRGLQFGSRKFRVASKAYGAKGSMGRPSTPPPPHLMTSNTSSTPSTSRDFRTKLT</sequence>
<dbReference type="SUPFAM" id="SSF53098">
    <property type="entry name" value="Ribonuclease H-like"/>
    <property type="match status" value="1"/>
</dbReference>
<name>A0A376CKI9_9CORY</name>
<dbReference type="OrthoDB" id="4281720at2"/>
<dbReference type="EMBL" id="UFXQ01000001">
    <property type="protein sequence ID" value="STC68970.1"/>
    <property type="molecule type" value="Genomic_DNA"/>
</dbReference>
<dbReference type="GO" id="GO:0003676">
    <property type="term" value="F:nucleic acid binding"/>
    <property type="evidence" value="ECO:0007669"/>
    <property type="project" value="InterPro"/>
</dbReference>
<accession>A0A376CKI9</accession>
<dbReference type="InterPro" id="IPR050900">
    <property type="entry name" value="Transposase_IS3/IS150/IS904"/>
</dbReference>
<feature type="domain" description="Integrase catalytic" evidence="2">
    <location>
        <begin position="52"/>
        <end position="167"/>
    </location>
</feature>
<evidence type="ECO:0000313" key="4">
    <source>
        <dbReference type="Proteomes" id="UP000254467"/>
    </source>
</evidence>
<dbReference type="InterPro" id="IPR001584">
    <property type="entry name" value="Integrase_cat-core"/>
</dbReference>
<dbReference type="InterPro" id="IPR012337">
    <property type="entry name" value="RNaseH-like_sf"/>
</dbReference>
<keyword evidence="4" id="KW-1185">Reference proteome</keyword>
<feature type="compositionally biased region" description="Low complexity" evidence="1">
    <location>
        <begin position="174"/>
        <end position="184"/>
    </location>
</feature>
<dbReference type="Pfam" id="PF00665">
    <property type="entry name" value="rve"/>
    <property type="match status" value="1"/>
</dbReference>
<reference evidence="3 4" key="1">
    <citation type="submission" date="2018-06" db="EMBL/GenBank/DDBJ databases">
        <authorList>
            <consortium name="Pathogen Informatics"/>
            <person name="Doyle S."/>
        </authorList>
    </citation>
    <scope>NUCLEOTIDE SEQUENCE [LARGE SCALE GENOMIC DNA]</scope>
    <source>
        <strain evidence="3 4">NCTC11862</strain>
    </source>
</reference>
<dbReference type="Proteomes" id="UP000254467">
    <property type="component" value="Unassembled WGS sequence"/>
</dbReference>
<dbReference type="PANTHER" id="PTHR46889">
    <property type="entry name" value="TRANSPOSASE INSF FOR INSERTION SEQUENCE IS3B-RELATED"/>
    <property type="match status" value="1"/>
</dbReference>
<dbReference type="InterPro" id="IPR036397">
    <property type="entry name" value="RNaseH_sf"/>
</dbReference>
<dbReference type="STRING" id="35756.GCA_001044155_00650"/>
<gene>
    <name evidence="3" type="primary">tnp7109-48</name>
    <name evidence="3" type="ORF">NCTC11862_00746</name>
</gene>
<dbReference type="PANTHER" id="PTHR46889:SF4">
    <property type="entry name" value="TRANSPOSASE INSO FOR INSERTION SEQUENCE ELEMENT IS911B-RELATED"/>
    <property type="match status" value="1"/>
</dbReference>
<dbReference type="AlphaFoldDB" id="A0A376CKI9"/>
<dbReference type="GO" id="GO:0015074">
    <property type="term" value="P:DNA integration"/>
    <property type="evidence" value="ECO:0007669"/>
    <property type="project" value="InterPro"/>
</dbReference>
<proteinExistence type="predicted"/>
<dbReference type="RefSeq" id="WP_081618043.1">
    <property type="nucleotide sequence ID" value="NZ_LDYD01000003.1"/>
</dbReference>
<protein>
    <submittedName>
        <fullName evidence="3">Transposase for insertion sequence</fullName>
    </submittedName>
</protein>
<dbReference type="Gene3D" id="3.30.420.10">
    <property type="entry name" value="Ribonuclease H-like superfamily/Ribonuclease H"/>
    <property type="match status" value="1"/>
</dbReference>